<evidence type="ECO:0000313" key="2">
    <source>
        <dbReference type="EMBL" id="QID18782.1"/>
    </source>
</evidence>
<sequence>MNATSSWVPRGALTLQTVAALRAAAADAVGRSPQVDLSGVTEADSAALALLIELARGVRAGGQTLQVRGMPAGLAALADLYGVSELLKSTDA</sequence>
<dbReference type="InterPro" id="IPR052746">
    <property type="entry name" value="MlaB_ABC_Transporter"/>
</dbReference>
<dbReference type="Pfam" id="PF13466">
    <property type="entry name" value="STAS_2"/>
    <property type="match status" value="1"/>
</dbReference>
<dbReference type="InterPro" id="IPR058548">
    <property type="entry name" value="MlaB-like_STAS"/>
</dbReference>
<dbReference type="KEGG" id="azq:G3580_14825"/>
<feature type="domain" description="STAS" evidence="1">
    <location>
        <begin position="11"/>
        <end position="92"/>
    </location>
</feature>
<dbReference type="PROSITE" id="PS50801">
    <property type="entry name" value="STAS"/>
    <property type="match status" value="1"/>
</dbReference>
<name>A0A6C1B518_9RHOO</name>
<reference evidence="2 3" key="1">
    <citation type="submission" date="2020-02" db="EMBL/GenBank/DDBJ databases">
        <title>Nitrogenibacter mangrovi gen. nov., sp. nov. isolated from mangrove sediment, a denitrifying betaproteobacterium.</title>
        <authorList>
            <person name="Liao H."/>
            <person name="Tian Y."/>
        </authorList>
    </citation>
    <scope>NUCLEOTIDE SEQUENCE [LARGE SCALE GENOMIC DNA]</scope>
    <source>
        <strain evidence="2 3">M9-3-2</strain>
    </source>
</reference>
<dbReference type="InterPro" id="IPR002645">
    <property type="entry name" value="STAS_dom"/>
</dbReference>
<dbReference type="PANTHER" id="PTHR35849">
    <property type="entry name" value="BLR2341 PROTEIN"/>
    <property type="match status" value="1"/>
</dbReference>
<dbReference type="AlphaFoldDB" id="A0A6C1B518"/>
<dbReference type="InterPro" id="IPR036513">
    <property type="entry name" value="STAS_dom_sf"/>
</dbReference>
<dbReference type="RefSeq" id="WP_173766770.1">
    <property type="nucleotide sequence ID" value="NZ_CP048836.1"/>
</dbReference>
<protein>
    <submittedName>
        <fullName evidence="2">STAS domain-containing protein</fullName>
    </submittedName>
</protein>
<organism evidence="2 3">
    <name type="scientific">Nitrogeniibacter mangrovi</name>
    <dbReference type="NCBI Taxonomy" id="2016596"/>
    <lineage>
        <taxon>Bacteria</taxon>
        <taxon>Pseudomonadati</taxon>
        <taxon>Pseudomonadota</taxon>
        <taxon>Betaproteobacteria</taxon>
        <taxon>Rhodocyclales</taxon>
        <taxon>Zoogloeaceae</taxon>
        <taxon>Nitrogeniibacter</taxon>
    </lineage>
</organism>
<dbReference type="SUPFAM" id="SSF52091">
    <property type="entry name" value="SpoIIaa-like"/>
    <property type="match status" value="1"/>
</dbReference>
<dbReference type="EMBL" id="CP048836">
    <property type="protein sequence ID" value="QID18782.1"/>
    <property type="molecule type" value="Genomic_DNA"/>
</dbReference>
<dbReference type="Proteomes" id="UP000501991">
    <property type="component" value="Chromosome"/>
</dbReference>
<evidence type="ECO:0000313" key="3">
    <source>
        <dbReference type="Proteomes" id="UP000501991"/>
    </source>
</evidence>
<gene>
    <name evidence="2" type="ORF">G3580_14825</name>
</gene>
<accession>A0A6C1B518</accession>
<dbReference type="Gene3D" id="3.30.750.24">
    <property type="entry name" value="STAS domain"/>
    <property type="match status" value="1"/>
</dbReference>
<keyword evidence="3" id="KW-1185">Reference proteome</keyword>
<dbReference type="PANTHER" id="PTHR35849:SF1">
    <property type="entry name" value="INTERMEMBRANE PHOSPHOLIPID TRANSPORT SYSTEM BINDING PROTEIN MLAB"/>
    <property type="match status" value="1"/>
</dbReference>
<proteinExistence type="predicted"/>
<evidence type="ECO:0000259" key="1">
    <source>
        <dbReference type="PROSITE" id="PS50801"/>
    </source>
</evidence>